<keyword evidence="2" id="KW-1133">Transmembrane helix</keyword>
<evidence type="ECO:0000256" key="2">
    <source>
        <dbReference type="SAM" id="Phobius"/>
    </source>
</evidence>
<organism evidence="3 4">
    <name type="scientific">Cercopithifilaria johnstoni</name>
    <dbReference type="NCBI Taxonomy" id="2874296"/>
    <lineage>
        <taxon>Eukaryota</taxon>
        <taxon>Metazoa</taxon>
        <taxon>Ecdysozoa</taxon>
        <taxon>Nematoda</taxon>
        <taxon>Chromadorea</taxon>
        <taxon>Rhabditida</taxon>
        <taxon>Spirurina</taxon>
        <taxon>Spiruromorpha</taxon>
        <taxon>Filarioidea</taxon>
        <taxon>Onchocercidae</taxon>
        <taxon>Cercopithifilaria</taxon>
    </lineage>
</organism>
<dbReference type="Pfam" id="PF04870">
    <property type="entry name" value="Moulting_cycle"/>
    <property type="match status" value="1"/>
</dbReference>
<dbReference type="Proteomes" id="UP000746747">
    <property type="component" value="Unassembled WGS sequence"/>
</dbReference>
<dbReference type="PANTHER" id="PTHR21523:SF44">
    <property type="entry name" value="MLT-TEN (MLT-10) RELATED"/>
    <property type="match status" value="1"/>
</dbReference>
<evidence type="ECO:0000313" key="3">
    <source>
        <dbReference type="EMBL" id="CAG9534718.1"/>
    </source>
</evidence>
<reference evidence="3" key="1">
    <citation type="submission" date="2021-09" db="EMBL/GenBank/DDBJ databases">
        <authorList>
            <consortium name="Pathogen Informatics"/>
        </authorList>
    </citation>
    <scope>NUCLEOTIDE SEQUENCE</scope>
</reference>
<proteinExistence type="predicted"/>
<protein>
    <submittedName>
        <fullName evidence="3">Uncharacterized protein</fullName>
    </submittedName>
</protein>
<feature type="transmembrane region" description="Helical" evidence="2">
    <location>
        <begin position="6"/>
        <end position="23"/>
    </location>
</feature>
<keyword evidence="2" id="KW-0472">Membrane</keyword>
<evidence type="ECO:0000256" key="1">
    <source>
        <dbReference type="SAM" id="MobiDB-lite"/>
    </source>
</evidence>
<dbReference type="AlphaFoldDB" id="A0A8J2MN11"/>
<feature type="transmembrane region" description="Helical" evidence="2">
    <location>
        <begin position="717"/>
        <end position="737"/>
    </location>
</feature>
<dbReference type="OrthoDB" id="5917548at2759"/>
<dbReference type="InterPro" id="IPR006954">
    <property type="entry name" value="Mlt-10-like"/>
</dbReference>
<accession>A0A8J2MN11</accession>
<name>A0A8J2MN11_9BILA</name>
<dbReference type="PANTHER" id="PTHR21523">
    <property type="match status" value="1"/>
</dbReference>
<feature type="compositionally biased region" description="Polar residues" evidence="1">
    <location>
        <begin position="167"/>
        <end position="183"/>
    </location>
</feature>
<evidence type="ECO:0000313" key="4">
    <source>
        <dbReference type="Proteomes" id="UP000746747"/>
    </source>
</evidence>
<sequence length="819" mass="94037">MQLVYWLLVIIIVQIGLSIKLTANDIRNINKARMNKKTFETTKNIHLNWYIYAIKALLGQVGKEMYQQLTEDKQKMLALCLDKIADDRDLVASAKCLVQGRQRPYFNTCKQDLEQGQATDQSADTPAFITINDSKNEEEESFENHDYERKSVGRYHRTNTREKISHTSRSAFENKSPNRHSLQPSIQFSGFSNIPDYKKNFTPHIFSTSKHLTVPISTSDPSRIFRAIYLNQLLSVDKKSRHINLIPRKHSIGENKTSKTLYLIENETRGSRKFVGQSSNSSHYEKVGRKKWERGHSKKSELVKNINLLERFRNFGKNDWYVAVSSNSSSKQSEKLYLNSVPSKFREKKLLQRQRRSYRLITNHVIKSDHLIVDVKQVNKMPAMHDSAVHKTLIQQLYKFITIMLNGKEVSGNWIKTYEHITEFKKQIDQQLGSSNGKVYNLRLFDLVLDNKKRTTPNVQSKWKDFISMAFDLVNGINWNHKNEQFNFRFLSPRVMPLIPDKVQSEKHLLSPSIMSFYKDDSPDNIASIPKLLAKSGMAENDQQTILEMIMDISGARVAIEMALDIFNKTYVSDLEGVIFEATKQINQAFKDLEKSFNIEQQNDLERKGFTFLEATQFKQILHQQGIKKLEDINFDLIKYEQLSRKEKEETLWANIERIATNQPERPYRKKRQAISTLEPIILAPFMFSPTFGLSILGPVVLSPSIFSPLILNPSILGPYILSPGVFLPFLFSPYILSPYILSPLVGAPYILSPYVLSPNILNPYLLSPLVLSPYILSPDIFSPQALGGQILSPNAFSPSIYSDSVLSVSVLSPTWMSK</sequence>
<keyword evidence="4" id="KW-1185">Reference proteome</keyword>
<dbReference type="EMBL" id="CAKAEH010001326">
    <property type="protein sequence ID" value="CAG9534718.1"/>
    <property type="molecule type" value="Genomic_DNA"/>
</dbReference>
<comment type="caution">
    <text evidence="3">The sequence shown here is derived from an EMBL/GenBank/DDBJ whole genome shotgun (WGS) entry which is preliminary data.</text>
</comment>
<keyword evidence="2" id="KW-0812">Transmembrane</keyword>
<feature type="region of interest" description="Disordered" evidence="1">
    <location>
        <begin position="161"/>
        <end position="183"/>
    </location>
</feature>
<gene>
    <name evidence="3" type="ORF">CJOHNSTONI_LOCUS4830</name>
</gene>
<feature type="transmembrane region" description="Helical" evidence="2">
    <location>
        <begin position="678"/>
        <end position="697"/>
    </location>
</feature>